<evidence type="ECO:0000259" key="1">
    <source>
        <dbReference type="Pfam" id="PF01408"/>
    </source>
</evidence>
<dbReference type="KEGG" id="pstg:E8M01_23935"/>
<proteinExistence type="predicted"/>
<dbReference type="SUPFAM" id="SSF55347">
    <property type="entry name" value="Glyceraldehyde-3-phosphate dehydrogenase-like, C-terminal domain"/>
    <property type="match status" value="1"/>
</dbReference>
<gene>
    <name evidence="3" type="ORF">E8M01_23935</name>
</gene>
<dbReference type="GO" id="GO:0000166">
    <property type="term" value="F:nucleotide binding"/>
    <property type="evidence" value="ECO:0007669"/>
    <property type="project" value="InterPro"/>
</dbReference>
<evidence type="ECO:0000259" key="2">
    <source>
        <dbReference type="Pfam" id="PF22725"/>
    </source>
</evidence>
<evidence type="ECO:0000313" key="4">
    <source>
        <dbReference type="Proteomes" id="UP000298781"/>
    </source>
</evidence>
<dbReference type="Pfam" id="PF01408">
    <property type="entry name" value="GFO_IDH_MocA"/>
    <property type="match status" value="1"/>
</dbReference>
<dbReference type="Pfam" id="PF22725">
    <property type="entry name" value="GFO_IDH_MocA_C3"/>
    <property type="match status" value="1"/>
</dbReference>
<reference evidence="3 4" key="1">
    <citation type="submission" date="2019-04" db="EMBL/GenBank/DDBJ databases">
        <title>Phreatobacter aquaticus sp. nov.</title>
        <authorList>
            <person name="Choi A."/>
        </authorList>
    </citation>
    <scope>NUCLEOTIDE SEQUENCE [LARGE SCALE GENOMIC DNA]</scope>
    <source>
        <strain evidence="3 4">KCTC 52518</strain>
    </source>
</reference>
<dbReference type="AlphaFoldDB" id="A0A4D7BA49"/>
<feature type="domain" description="Gfo/Idh/MocA-like oxidoreductase N-terminal" evidence="1">
    <location>
        <begin position="27"/>
        <end position="143"/>
    </location>
</feature>
<feature type="domain" description="GFO/IDH/MocA-like oxidoreductase" evidence="2">
    <location>
        <begin position="153"/>
        <end position="283"/>
    </location>
</feature>
<evidence type="ECO:0000313" key="3">
    <source>
        <dbReference type="EMBL" id="QCI67028.1"/>
    </source>
</evidence>
<protein>
    <submittedName>
        <fullName evidence="3">Gfo/Idh/MocA family oxidoreductase</fullName>
    </submittedName>
</protein>
<dbReference type="OrthoDB" id="9815825at2"/>
<dbReference type="InterPro" id="IPR051317">
    <property type="entry name" value="Gfo/Idh/MocA_oxidoreduct"/>
</dbReference>
<name>A0A4D7BA49_9HYPH</name>
<dbReference type="Gene3D" id="3.30.360.10">
    <property type="entry name" value="Dihydrodipicolinate Reductase, domain 2"/>
    <property type="match status" value="1"/>
</dbReference>
<dbReference type="Gene3D" id="3.40.50.720">
    <property type="entry name" value="NAD(P)-binding Rossmann-like Domain"/>
    <property type="match status" value="1"/>
</dbReference>
<sequence>MMPNPVLERFGRPFRLGLAGGAPPSLIGPVHRTASVMDQRFQLVAGVLSSRPERALTEGRAAGLAEDRCYASVEAMISGEARRPDGIEAVAIITPNDSHARYVRLALEGGLDVMVEKPLCNDLGEALALADLARRTGRAVALTHTYSGYPMIRDMRARIEAGEIGQIRLVQVDYMAGGLATRVEDAPDAARRWRLDPAVSGPSLVLGDIGTHAHHLVGFVTGERLASVSADVGTLMPGRRVHDIAQVRFRLGNGARGRIDACNAAAGASNQVSLTVYGETGHLRWEHRHHGRLVQANLDGDIRIIGSGQPNLTDMAKAATRLMRPGHPEGLQEAVANLYCGLADEMLARRGLAPAAATLTPSIADGVAGLAFVEACLASSAAGGAHVELATHG</sequence>
<dbReference type="InterPro" id="IPR000683">
    <property type="entry name" value="Gfo/Idh/MocA-like_OxRdtase_N"/>
</dbReference>
<keyword evidence="4" id="KW-1185">Reference proteome</keyword>
<dbReference type="InterPro" id="IPR055170">
    <property type="entry name" value="GFO_IDH_MocA-like_dom"/>
</dbReference>
<dbReference type="SUPFAM" id="SSF51735">
    <property type="entry name" value="NAD(P)-binding Rossmann-fold domains"/>
    <property type="match status" value="1"/>
</dbReference>
<dbReference type="Proteomes" id="UP000298781">
    <property type="component" value="Chromosome"/>
</dbReference>
<dbReference type="PANTHER" id="PTHR43708">
    <property type="entry name" value="CONSERVED EXPRESSED OXIDOREDUCTASE (EUROFUNG)"/>
    <property type="match status" value="1"/>
</dbReference>
<dbReference type="InterPro" id="IPR036291">
    <property type="entry name" value="NAD(P)-bd_dom_sf"/>
</dbReference>
<dbReference type="PANTHER" id="PTHR43708:SF3">
    <property type="entry name" value="OXIDOREDUCTASE"/>
    <property type="match status" value="1"/>
</dbReference>
<dbReference type="EMBL" id="CP039690">
    <property type="protein sequence ID" value="QCI67028.1"/>
    <property type="molecule type" value="Genomic_DNA"/>
</dbReference>
<organism evidence="3 4">
    <name type="scientific">Phreatobacter stygius</name>
    <dbReference type="NCBI Taxonomy" id="1940610"/>
    <lineage>
        <taxon>Bacteria</taxon>
        <taxon>Pseudomonadati</taxon>
        <taxon>Pseudomonadota</taxon>
        <taxon>Alphaproteobacteria</taxon>
        <taxon>Hyphomicrobiales</taxon>
        <taxon>Phreatobacteraceae</taxon>
        <taxon>Phreatobacter</taxon>
    </lineage>
</organism>
<accession>A0A4D7BA49</accession>